<accession>A0A0L6URU9</accession>
<evidence type="ECO:0000313" key="2">
    <source>
        <dbReference type="EMBL" id="KNZ51244.1"/>
    </source>
</evidence>
<evidence type="ECO:0000313" key="3">
    <source>
        <dbReference type="Proteomes" id="UP000037035"/>
    </source>
</evidence>
<comment type="caution">
    <text evidence="2">The sequence shown here is derived from an EMBL/GenBank/DDBJ whole genome shotgun (WGS) entry which is preliminary data.</text>
</comment>
<evidence type="ECO:0000256" key="1">
    <source>
        <dbReference type="SAM" id="Phobius"/>
    </source>
</evidence>
<proteinExistence type="predicted"/>
<dbReference type="AlphaFoldDB" id="A0A0L6URU9"/>
<gene>
    <name evidence="2" type="ORF">VP01_4028g1</name>
</gene>
<protein>
    <submittedName>
        <fullName evidence="2">Uncharacterized protein</fullName>
    </submittedName>
</protein>
<sequence length="353" mass="39730">MKTLMFTINHDLTISYIIFSSPLFPNIPQPIQPPDFTSHFSLKKSIFDGGLLWGKHHLPLAPPSLQYQSFSFNRLCFVFADKHFGLTYEKACQLSISSNIPIDVHLNVWVLSQIIFIIFFTTLSLTKPGAINMSCLLKPRATDCRQQHQFPLAPLIPQDNSNLLNSITRQHVFPRSLSSLQPIFIPSEALTLTAFLAFNSVRNGTQKSTLNHQKLILFSFPILFQKNSCPVVSVLSFVSLLFSIGFVSLSSNLTLLLFSADTLQTPKSLSPSLSPLVVFSVSQLSFFKISIYSQGLFFLSLIVFFFSSNLFFLVLVFFIVSNKNQFIGFICAHLGLYSNHFTPKFTSLDLSML</sequence>
<feature type="transmembrane region" description="Helical" evidence="1">
    <location>
        <begin position="234"/>
        <end position="260"/>
    </location>
</feature>
<reference evidence="2 3" key="1">
    <citation type="submission" date="2015-08" db="EMBL/GenBank/DDBJ databases">
        <title>Next Generation Sequencing and Analysis of the Genome of Puccinia sorghi L Schw, the Causal Agent of Maize Common Rust.</title>
        <authorList>
            <person name="Rochi L."/>
            <person name="Burguener G."/>
            <person name="Darino M."/>
            <person name="Turjanski A."/>
            <person name="Kreff E."/>
            <person name="Dieguez M.J."/>
            <person name="Sacco F."/>
        </authorList>
    </citation>
    <scope>NUCLEOTIDE SEQUENCE [LARGE SCALE GENOMIC DNA]</scope>
    <source>
        <strain evidence="2 3">RO10H11247</strain>
    </source>
</reference>
<dbReference type="VEuPathDB" id="FungiDB:VP01_4028g1"/>
<keyword evidence="1" id="KW-1133">Transmembrane helix</keyword>
<dbReference type="Proteomes" id="UP000037035">
    <property type="component" value="Unassembled WGS sequence"/>
</dbReference>
<keyword evidence="1" id="KW-0812">Transmembrane</keyword>
<organism evidence="2 3">
    <name type="scientific">Puccinia sorghi</name>
    <dbReference type="NCBI Taxonomy" id="27349"/>
    <lineage>
        <taxon>Eukaryota</taxon>
        <taxon>Fungi</taxon>
        <taxon>Dikarya</taxon>
        <taxon>Basidiomycota</taxon>
        <taxon>Pucciniomycotina</taxon>
        <taxon>Pucciniomycetes</taxon>
        <taxon>Pucciniales</taxon>
        <taxon>Pucciniaceae</taxon>
        <taxon>Puccinia</taxon>
    </lineage>
</organism>
<keyword evidence="3" id="KW-1185">Reference proteome</keyword>
<name>A0A0L6URU9_9BASI</name>
<keyword evidence="1" id="KW-0472">Membrane</keyword>
<feature type="transmembrane region" description="Helical" evidence="1">
    <location>
        <begin position="297"/>
        <end position="320"/>
    </location>
</feature>
<dbReference type="EMBL" id="LAVV01009089">
    <property type="protein sequence ID" value="KNZ51244.1"/>
    <property type="molecule type" value="Genomic_DNA"/>
</dbReference>